<accession>A0A1Y6D0G4</accession>
<keyword evidence="2 6" id="KW-0472">Membrane</keyword>
<dbReference type="GO" id="GO:0009279">
    <property type="term" value="C:cell outer membrane"/>
    <property type="evidence" value="ECO:0007669"/>
    <property type="project" value="UniProtKB-SubCell"/>
</dbReference>
<evidence type="ECO:0000256" key="3">
    <source>
        <dbReference type="ARBA" id="ARBA00023139"/>
    </source>
</evidence>
<proteinExistence type="inferred from homology"/>
<keyword evidence="9" id="KW-1185">Reference proteome</keyword>
<dbReference type="RefSeq" id="WP_176225114.1">
    <property type="nucleotide sequence ID" value="NZ_FXAM01000001.1"/>
</dbReference>
<feature type="signal peptide" evidence="7">
    <location>
        <begin position="1"/>
        <end position="18"/>
    </location>
</feature>
<evidence type="ECO:0000256" key="7">
    <source>
        <dbReference type="SAM" id="SignalP"/>
    </source>
</evidence>
<dbReference type="Proteomes" id="UP000192923">
    <property type="component" value="Unassembled WGS sequence"/>
</dbReference>
<evidence type="ECO:0000313" key="9">
    <source>
        <dbReference type="Proteomes" id="UP000192923"/>
    </source>
</evidence>
<dbReference type="InterPro" id="IPR007485">
    <property type="entry name" value="LPS_assembly_LptE"/>
</dbReference>
<organism evidence="8 9">
    <name type="scientific">Methylomagnum ishizawai</name>
    <dbReference type="NCBI Taxonomy" id="1760988"/>
    <lineage>
        <taxon>Bacteria</taxon>
        <taxon>Pseudomonadati</taxon>
        <taxon>Pseudomonadota</taxon>
        <taxon>Gammaproteobacteria</taxon>
        <taxon>Methylococcales</taxon>
        <taxon>Methylococcaceae</taxon>
        <taxon>Methylomagnum</taxon>
    </lineage>
</organism>
<comment type="function">
    <text evidence="6">Together with LptD, is involved in the assembly of lipopolysaccharide (LPS) at the surface of the outer membrane. Required for the proper assembly of LptD. Binds LPS and may serve as the LPS recognition site at the outer membrane.</text>
</comment>
<comment type="subcellular location">
    <subcellularLocation>
        <location evidence="6">Cell outer membrane</location>
        <topology evidence="6">Lipid-anchor</topology>
    </subcellularLocation>
</comment>
<evidence type="ECO:0000256" key="1">
    <source>
        <dbReference type="ARBA" id="ARBA00022729"/>
    </source>
</evidence>
<keyword evidence="1 6" id="KW-0732">Signal</keyword>
<dbReference type="PROSITE" id="PS51257">
    <property type="entry name" value="PROKAR_LIPOPROTEIN"/>
    <property type="match status" value="1"/>
</dbReference>
<name>A0A1Y6D0G4_9GAMM</name>
<evidence type="ECO:0000313" key="8">
    <source>
        <dbReference type="EMBL" id="SMF94052.1"/>
    </source>
</evidence>
<dbReference type="STRING" id="1760988.SAMN02949497_1354"/>
<dbReference type="EMBL" id="FXAM01000001">
    <property type="protein sequence ID" value="SMF94052.1"/>
    <property type="molecule type" value="Genomic_DNA"/>
</dbReference>
<protein>
    <recommendedName>
        <fullName evidence="6">LPS-assembly lipoprotein LptE</fullName>
    </recommendedName>
</protein>
<sequence>MARRLRLAAPLSAALALAACGWHLRGEMPGTKLENTLYLSGITNKNPFYGDFNQTLNNLGGVLAPTPGLASAVVHITSAAHTRRPITLSQQGRANTFDLTYRVVYDVRSPKGEILIPQQELEIRRDYFNDQTTPLGQGYEEDMYRQEMQKEAARTLLRQVSYTLRQQRKTANPT</sequence>
<evidence type="ECO:0000256" key="6">
    <source>
        <dbReference type="HAMAP-Rule" id="MF_01186"/>
    </source>
</evidence>
<dbReference type="Pfam" id="PF04390">
    <property type="entry name" value="LptE"/>
    <property type="match status" value="1"/>
</dbReference>
<dbReference type="GO" id="GO:0043165">
    <property type="term" value="P:Gram-negative-bacterium-type cell outer membrane assembly"/>
    <property type="evidence" value="ECO:0007669"/>
    <property type="project" value="UniProtKB-UniRule"/>
</dbReference>
<keyword evidence="4 6" id="KW-0998">Cell outer membrane</keyword>
<comment type="subunit">
    <text evidence="6">Component of the lipopolysaccharide transport and assembly complex. Interacts with LptD.</text>
</comment>
<dbReference type="GO" id="GO:0001530">
    <property type="term" value="F:lipopolysaccharide binding"/>
    <property type="evidence" value="ECO:0007669"/>
    <property type="project" value="TreeGrafter"/>
</dbReference>
<dbReference type="PANTHER" id="PTHR38098">
    <property type="entry name" value="LPS-ASSEMBLY LIPOPROTEIN LPTE"/>
    <property type="match status" value="1"/>
</dbReference>
<dbReference type="GO" id="GO:0015920">
    <property type="term" value="P:lipopolysaccharide transport"/>
    <property type="evidence" value="ECO:0007669"/>
    <property type="project" value="TreeGrafter"/>
</dbReference>
<keyword evidence="3 6" id="KW-0564">Palmitate</keyword>
<feature type="chain" id="PRO_5011008504" description="LPS-assembly lipoprotein LptE" evidence="7">
    <location>
        <begin position="19"/>
        <end position="174"/>
    </location>
</feature>
<evidence type="ECO:0000256" key="5">
    <source>
        <dbReference type="ARBA" id="ARBA00023288"/>
    </source>
</evidence>
<dbReference type="HAMAP" id="MF_01186">
    <property type="entry name" value="LPS_assembly_LptE"/>
    <property type="match status" value="1"/>
</dbReference>
<dbReference type="PANTHER" id="PTHR38098:SF1">
    <property type="entry name" value="LPS-ASSEMBLY LIPOPROTEIN LPTE"/>
    <property type="match status" value="1"/>
</dbReference>
<evidence type="ECO:0000256" key="2">
    <source>
        <dbReference type="ARBA" id="ARBA00023136"/>
    </source>
</evidence>
<dbReference type="GO" id="GO:1990351">
    <property type="term" value="C:transporter complex"/>
    <property type="evidence" value="ECO:0007669"/>
    <property type="project" value="TreeGrafter"/>
</dbReference>
<reference evidence="8 9" key="1">
    <citation type="submission" date="2016-12" db="EMBL/GenBank/DDBJ databases">
        <authorList>
            <person name="Song W.-J."/>
            <person name="Kurnit D.M."/>
        </authorList>
    </citation>
    <scope>NUCLEOTIDE SEQUENCE [LARGE SCALE GENOMIC DNA]</scope>
    <source>
        <strain evidence="8 9">175</strain>
    </source>
</reference>
<evidence type="ECO:0000256" key="4">
    <source>
        <dbReference type="ARBA" id="ARBA00023237"/>
    </source>
</evidence>
<dbReference type="Gene3D" id="3.30.160.150">
    <property type="entry name" value="Lipoprotein like domain"/>
    <property type="match status" value="1"/>
</dbReference>
<comment type="similarity">
    <text evidence="6">Belongs to the LptE lipoprotein family.</text>
</comment>
<dbReference type="AlphaFoldDB" id="A0A1Y6D0G4"/>
<gene>
    <name evidence="6" type="primary">lptE</name>
    <name evidence="8" type="ORF">SAMN02949497_1354</name>
</gene>
<keyword evidence="5 6" id="KW-0449">Lipoprotein</keyword>